<feature type="region of interest" description="Disordered" evidence="9">
    <location>
        <begin position="373"/>
        <end position="428"/>
    </location>
</feature>
<dbReference type="Pfam" id="PF00069">
    <property type="entry name" value="Pkinase"/>
    <property type="match status" value="1"/>
</dbReference>
<dbReference type="PANTHER" id="PTHR43671:SF98">
    <property type="entry name" value="SERINE_THREONINE-PROTEIN KINASE NEK11"/>
    <property type="match status" value="1"/>
</dbReference>
<keyword evidence="3" id="KW-0808">Transferase</keyword>
<feature type="compositionally biased region" description="Low complexity" evidence="9">
    <location>
        <begin position="582"/>
        <end position="613"/>
    </location>
</feature>
<dbReference type="SMART" id="SM00220">
    <property type="entry name" value="S_TKc"/>
    <property type="match status" value="1"/>
</dbReference>
<comment type="catalytic activity">
    <reaction evidence="7">
        <text>L-threonyl-[protein] + ATP = O-phospho-L-threonyl-[protein] + ADP + H(+)</text>
        <dbReference type="Rhea" id="RHEA:46608"/>
        <dbReference type="Rhea" id="RHEA-COMP:11060"/>
        <dbReference type="Rhea" id="RHEA-COMP:11605"/>
        <dbReference type="ChEBI" id="CHEBI:15378"/>
        <dbReference type="ChEBI" id="CHEBI:30013"/>
        <dbReference type="ChEBI" id="CHEBI:30616"/>
        <dbReference type="ChEBI" id="CHEBI:61977"/>
        <dbReference type="ChEBI" id="CHEBI:456216"/>
        <dbReference type="EC" id="2.7.11.1"/>
    </reaction>
</comment>
<accession>A0A7X0CC89</accession>
<feature type="compositionally biased region" description="Polar residues" evidence="9">
    <location>
        <begin position="544"/>
        <end position="576"/>
    </location>
</feature>
<proteinExistence type="predicted"/>
<evidence type="ECO:0000256" key="3">
    <source>
        <dbReference type="ARBA" id="ARBA00022679"/>
    </source>
</evidence>
<dbReference type="EC" id="2.7.11.1" evidence="1"/>
<dbReference type="InterPro" id="IPR000719">
    <property type="entry name" value="Prot_kinase_dom"/>
</dbReference>
<gene>
    <name evidence="11" type="ORF">FHU36_007226</name>
</gene>
<dbReference type="EMBL" id="JACHJB010000003">
    <property type="protein sequence ID" value="MBB6350654.1"/>
    <property type="molecule type" value="Genomic_DNA"/>
</dbReference>
<keyword evidence="12" id="KW-1185">Reference proteome</keyword>
<feature type="compositionally biased region" description="Polar residues" evidence="9">
    <location>
        <begin position="621"/>
        <end position="631"/>
    </location>
</feature>
<feature type="domain" description="Protein kinase" evidence="10">
    <location>
        <begin position="15"/>
        <end position="250"/>
    </location>
</feature>
<keyword evidence="2 11" id="KW-0723">Serine/threonine-protein kinase</keyword>
<reference evidence="11 12" key="1">
    <citation type="submission" date="2020-08" db="EMBL/GenBank/DDBJ databases">
        <title>Sequencing the genomes of 1000 actinobacteria strains.</title>
        <authorList>
            <person name="Klenk H.-P."/>
        </authorList>
    </citation>
    <scope>NUCLEOTIDE SEQUENCE [LARGE SCALE GENOMIC DNA]</scope>
    <source>
        <strain evidence="11 12">DSM 45913</strain>
    </source>
</reference>
<dbReference type="InterPro" id="IPR011009">
    <property type="entry name" value="Kinase-like_dom_sf"/>
</dbReference>
<evidence type="ECO:0000256" key="2">
    <source>
        <dbReference type="ARBA" id="ARBA00022527"/>
    </source>
</evidence>
<evidence type="ECO:0000313" key="12">
    <source>
        <dbReference type="Proteomes" id="UP000583800"/>
    </source>
</evidence>
<feature type="compositionally biased region" description="Gly residues" evidence="9">
    <location>
        <begin position="380"/>
        <end position="390"/>
    </location>
</feature>
<dbReference type="InterPro" id="IPR050660">
    <property type="entry name" value="NEK_Ser/Thr_kinase"/>
</dbReference>
<comment type="catalytic activity">
    <reaction evidence="8">
        <text>L-seryl-[protein] + ATP = O-phospho-L-seryl-[protein] + ADP + H(+)</text>
        <dbReference type="Rhea" id="RHEA:17989"/>
        <dbReference type="Rhea" id="RHEA-COMP:9863"/>
        <dbReference type="Rhea" id="RHEA-COMP:11604"/>
        <dbReference type="ChEBI" id="CHEBI:15378"/>
        <dbReference type="ChEBI" id="CHEBI:29999"/>
        <dbReference type="ChEBI" id="CHEBI:30616"/>
        <dbReference type="ChEBI" id="CHEBI:83421"/>
        <dbReference type="ChEBI" id="CHEBI:456216"/>
        <dbReference type="EC" id="2.7.11.1"/>
    </reaction>
</comment>
<evidence type="ECO:0000256" key="5">
    <source>
        <dbReference type="ARBA" id="ARBA00022777"/>
    </source>
</evidence>
<evidence type="ECO:0000256" key="8">
    <source>
        <dbReference type="ARBA" id="ARBA00048679"/>
    </source>
</evidence>
<keyword evidence="4" id="KW-0547">Nucleotide-binding</keyword>
<evidence type="ECO:0000256" key="4">
    <source>
        <dbReference type="ARBA" id="ARBA00022741"/>
    </source>
</evidence>
<protein>
    <recommendedName>
        <fullName evidence="1">non-specific serine/threonine protein kinase</fullName>
        <ecNumber evidence="1">2.7.11.1</ecNumber>
    </recommendedName>
</protein>
<keyword evidence="5 11" id="KW-0418">Kinase</keyword>
<dbReference type="SUPFAM" id="SSF56112">
    <property type="entry name" value="Protein kinase-like (PK-like)"/>
    <property type="match status" value="1"/>
</dbReference>
<dbReference type="PROSITE" id="PS50011">
    <property type="entry name" value="PROTEIN_KINASE_DOM"/>
    <property type="match status" value="1"/>
</dbReference>
<sequence length="729" mass="75656">MNSLDPRDPEQLGVYTILERVGEGPRGVVYLGRQGEDETTYAIKMLPAMPDAADVAQRLKGGERISSSYVARVVDAGVWEGRPYVVREHIEGRSLADVVRDEGPLSGDALERVAVGVLTALTPIHLAGVAHGGLTPQNVIMSADGPRVTDAAIGGPVGEIGYRSPEQLNGEPFDAYTDVFSWASVVVFAATGRAPFGHEAQAVMNAEPDLGELAEPLRGVVLSCLAKMVALRPTTYNALLRLLGDNHAGPVPPIVVPPQVPAGDTVLLPPGQDVPPLQGLPVPPPVVVQQQAPPPPMWGPPAEGLQDEPRQTWSVPGPVQPAAAAPRRSFPVGLVGALGAVVLVSGLGLWGATSYAPKQTLQSAAAPGATATVTSAAAEGGDGGGGGGQPGVPADGTQQQPPASGEPQVTVPWAQTPDPTSTGVLPFELPRDEPTEIAVPELSTVPSPLPTQPVITQQYPTQPVTQPTAQPTQAQPTVTATATTTVTPTPSVSPTPDDQISGEPVPTRTKGRPTREPDPTPTEQPSQQPTQQPTTEQPRPSDLPTRSEQPKPTATPSTRPTEQPKPTVSATPTYTARPTVRPTTTSPKPTATVTVKPTTASPKPTVKPTTASPKPTPTPTQTRNPHTPTSVCGSGFYVQRQGSFAGGVTYQLYNNATGENCVVTLKTADIGKATPVTATLEIQGGGRRTDSGNFEFYAGPVKMQGKGKCVRFEGGAGSSRTSADWGNCG</sequence>
<organism evidence="11 12">
    <name type="scientific">Nonomuraea muscovyensis</name>
    <dbReference type="NCBI Taxonomy" id="1124761"/>
    <lineage>
        <taxon>Bacteria</taxon>
        <taxon>Bacillati</taxon>
        <taxon>Actinomycetota</taxon>
        <taxon>Actinomycetes</taxon>
        <taxon>Streptosporangiales</taxon>
        <taxon>Streptosporangiaceae</taxon>
        <taxon>Nonomuraea</taxon>
    </lineage>
</organism>
<dbReference type="GO" id="GO:0004674">
    <property type="term" value="F:protein serine/threonine kinase activity"/>
    <property type="evidence" value="ECO:0007669"/>
    <property type="project" value="UniProtKB-KW"/>
</dbReference>
<evidence type="ECO:0000256" key="6">
    <source>
        <dbReference type="ARBA" id="ARBA00022840"/>
    </source>
</evidence>
<comment type="caution">
    <text evidence="11">The sequence shown here is derived from an EMBL/GenBank/DDBJ whole genome shotgun (WGS) entry which is preliminary data.</text>
</comment>
<feature type="compositionally biased region" description="Low complexity" evidence="9">
    <location>
        <begin position="521"/>
        <end position="540"/>
    </location>
</feature>
<feature type="region of interest" description="Disordered" evidence="9">
    <location>
        <begin position="443"/>
        <end position="631"/>
    </location>
</feature>
<dbReference type="Gene3D" id="1.10.510.10">
    <property type="entry name" value="Transferase(Phosphotransferase) domain 1"/>
    <property type="match status" value="1"/>
</dbReference>
<evidence type="ECO:0000256" key="9">
    <source>
        <dbReference type="SAM" id="MobiDB-lite"/>
    </source>
</evidence>
<evidence type="ECO:0000259" key="10">
    <source>
        <dbReference type="PROSITE" id="PS50011"/>
    </source>
</evidence>
<dbReference type="GO" id="GO:0005524">
    <property type="term" value="F:ATP binding"/>
    <property type="evidence" value="ECO:0007669"/>
    <property type="project" value="UniProtKB-KW"/>
</dbReference>
<dbReference type="CDD" id="cd14014">
    <property type="entry name" value="STKc_PknB_like"/>
    <property type="match status" value="1"/>
</dbReference>
<evidence type="ECO:0000256" key="7">
    <source>
        <dbReference type="ARBA" id="ARBA00047899"/>
    </source>
</evidence>
<evidence type="ECO:0000313" key="11">
    <source>
        <dbReference type="EMBL" id="MBB6350654.1"/>
    </source>
</evidence>
<feature type="compositionally biased region" description="Low complexity" evidence="9">
    <location>
        <begin position="452"/>
        <end position="496"/>
    </location>
</feature>
<name>A0A7X0CC89_9ACTN</name>
<evidence type="ECO:0000256" key="1">
    <source>
        <dbReference type="ARBA" id="ARBA00012513"/>
    </source>
</evidence>
<keyword evidence="6" id="KW-0067">ATP-binding</keyword>
<dbReference type="Proteomes" id="UP000583800">
    <property type="component" value="Unassembled WGS sequence"/>
</dbReference>
<dbReference type="PANTHER" id="PTHR43671">
    <property type="entry name" value="SERINE/THREONINE-PROTEIN KINASE NEK"/>
    <property type="match status" value="1"/>
</dbReference>
<dbReference type="AlphaFoldDB" id="A0A7X0CC89"/>
<dbReference type="RefSeq" id="WP_185088408.1">
    <property type="nucleotide sequence ID" value="NZ_JACHJB010000003.1"/>
</dbReference>